<reference evidence="2 3" key="2">
    <citation type="submission" date="2019-09" db="EMBL/GenBank/DDBJ databases">
        <authorList>
            <person name="Jin C."/>
        </authorList>
    </citation>
    <scope>NUCLEOTIDE SEQUENCE [LARGE SCALE GENOMIC DNA]</scope>
    <source>
        <strain evidence="2 3">BN140002</strain>
    </source>
</reference>
<dbReference type="RefSeq" id="WP_149819675.1">
    <property type="nucleotide sequence ID" value="NZ_VUOA01000029.1"/>
</dbReference>
<organism evidence="2 3">
    <name type="scientific">Salinarimonas soli</name>
    <dbReference type="NCBI Taxonomy" id="1638099"/>
    <lineage>
        <taxon>Bacteria</taxon>
        <taxon>Pseudomonadati</taxon>
        <taxon>Pseudomonadota</taxon>
        <taxon>Alphaproteobacteria</taxon>
        <taxon>Hyphomicrobiales</taxon>
        <taxon>Salinarimonadaceae</taxon>
        <taxon>Salinarimonas</taxon>
    </lineage>
</organism>
<feature type="transmembrane region" description="Helical" evidence="1">
    <location>
        <begin position="87"/>
        <end position="108"/>
    </location>
</feature>
<keyword evidence="1" id="KW-1133">Transmembrane helix</keyword>
<keyword evidence="1" id="KW-0472">Membrane</keyword>
<name>A0A5B2VBC0_9HYPH</name>
<sequence length="148" mass="15679">MLRSTSPARRAVLGFLAGVLSVLLVHQVVILALSSAGLIQAMPYSMRPIPPLGVPTVVNGAFWGGLWGVLFAFVADRLPLPGLWLKGLVFGLLGPLLVNWFVVAPLKGQPMAGGFVPARMWPGVVILGAFGIGIALIYRLLQSRVGSR</sequence>
<feature type="transmembrane region" description="Helical" evidence="1">
    <location>
        <begin position="120"/>
        <end position="141"/>
    </location>
</feature>
<feature type="transmembrane region" description="Helical" evidence="1">
    <location>
        <begin position="57"/>
        <end position="75"/>
    </location>
</feature>
<gene>
    <name evidence="2" type="ORF">F0L46_16920</name>
</gene>
<keyword evidence="3" id="KW-1185">Reference proteome</keyword>
<dbReference type="OrthoDB" id="7361074at2"/>
<dbReference type="Proteomes" id="UP000323142">
    <property type="component" value="Unassembled WGS sequence"/>
</dbReference>
<accession>A0A5B2VBC0</accession>
<comment type="caution">
    <text evidence="2">The sequence shown here is derived from an EMBL/GenBank/DDBJ whole genome shotgun (WGS) entry which is preliminary data.</text>
</comment>
<dbReference type="AlphaFoldDB" id="A0A5B2VBC0"/>
<evidence type="ECO:0000256" key="1">
    <source>
        <dbReference type="SAM" id="Phobius"/>
    </source>
</evidence>
<protein>
    <submittedName>
        <fullName evidence="2">Uncharacterized protein</fullName>
    </submittedName>
</protein>
<reference evidence="2 3" key="1">
    <citation type="submission" date="2019-09" db="EMBL/GenBank/DDBJ databases">
        <title>Salinarimonas rosea gen. nov., sp. nov., a new member of the a-2 subgroup of the Proteobacteria.</title>
        <authorList>
            <person name="Liu J."/>
        </authorList>
    </citation>
    <scope>NUCLEOTIDE SEQUENCE [LARGE SCALE GENOMIC DNA]</scope>
    <source>
        <strain evidence="2 3">BN140002</strain>
    </source>
</reference>
<proteinExistence type="predicted"/>
<evidence type="ECO:0000313" key="3">
    <source>
        <dbReference type="Proteomes" id="UP000323142"/>
    </source>
</evidence>
<evidence type="ECO:0000313" key="2">
    <source>
        <dbReference type="EMBL" id="KAA2236056.1"/>
    </source>
</evidence>
<keyword evidence="1" id="KW-0812">Transmembrane</keyword>
<dbReference type="EMBL" id="VUOA01000029">
    <property type="protein sequence ID" value="KAA2236056.1"/>
    <property type="molecule type" value="Genomic_DNA"/>
</dbReference>